<evidence type="ECO:0000256" key="1">
    <source>
        <dbReference type="SAM" id="Phobius"/>
    </source>
</evidence>
<sequence>MSRMDSGKALASYAVFILILYMIVRGKVIRHPNMATEALQLSLSALQTISRRCRLEDHHDHQGQDITKNLGSMFTSAWAICPVHYSRRAKRYCKRRMASDMKAF</sequence>
<accession>A0A1A9VWR0</accession>
<keyword evidence="1" id="KW-0812">Transmembrane</keyword>
<reference evidence="2" key="1">
    <citation type="submission" date="2020-05" db="UniProtKB">
        <authorList>
            <consortium name="EnsemblMetazoa"/>
        </authorList>
    </citation>
    <scope>IDENTIFICATION</scope>
    <source>
        <strain evidence="2">TTRI</strain>
    </source>
</reference>
<proteinExistence type="predicted"/>
<dbReference type="VEuPathDB" id="VectorBase:GAUT050173"/>
<dbReference type="AlphaFoldDB" id="A0A1A9VWR0"/>
<name>A0A1A9VWR0_GLOAU</name>
<protein>
    <submittedName>
        <fullName evidence="2">Uncharacterized protein</fullName>
    </submittedName>
</protein>
<dbReference type="Proteomes" id="UP000078200">
    <property type="component" value="Unassembled WGS sequence"/>
</dbReference>
<dbReference type="EnsemblMetazoa" id="GAUT050173-RA">
    <property type="protein sequence ID" value="GAUT050173-PA"/>
    <property type="gene ID" value="GAUT050173"/>
</dbReference>
<evidence type="ECO:0000313" key="2">
    <source>
        <dbReference type="EnsemblMetazoa" id="GAUT050173-PA"/>
    </source>
</evidence>
<keyword evidence="1" id="KW-1133">Transmembrane helix</keyword>
<keyword evidence="3" id="KW-1185">Reference proteome</keyword>
<organism evidence="2 3">
    <name type="scientific">Glossina austeni</name>
    <name type="common">Savannah tsetse fly</name>
    <dbReference type="NCBI Taxonomy" id="7395"/>
    <lineage>
        <taxon>Eukaryota</taxon>
        <taxon>Metazoa</taxon>
        <taxon>Ecdysozoa</taxon>
        <taxon>Arthropoda</taxon>
        <taxon>Hexapoda</taxon>
        <taxon>Insecta</taxon>
        <taxon>Pterygota</taxon>
        <taxon>Neoptera</taxon>
        <taxon>Endopterygota</taxon>
        <taxon>Diptera</taxon>
        <taxon>Brachycera</taxon>
        <taxon>Muscomorpha</taxon>
        <taxon>Hippoboscoidea</taxon>
        <taxon>Glossinidae</taxon>
        <taxon>Glossina</taxon>
    </lineage>
</organism>
<keyword evidence="1" id="KW-0472">Membrane</keyword>
<evidence type="ECO:0000313" key="3">
    <source>
        <dbReference type="Proteomes" id="UP000078200"/>
    </source>
</evidence>
<feature type="transmembrane region" description="Helical" evidence="1">
    <location>
        <begin position="6"/>
        <end position="24"/>
    </location>
</feature>